<dbReference type="SUPFAM" id="SSF53822">
    <property type="entry name" value="Periplasmic binding protein-like I"/>
    <property type="match status" value="1"/>
</dbReference>
<dbReference type="PRINTS" id="PR00036">
    <property type="entry name" value="HTHLACI"/>
</dbReference>
<dbReference type="PANTHER" id="PTHR30146">
    <property type="entry name" value="LACI-RELATED TRANSCRIPTIONAL REPRESSOR"/>
    <property type="match status" value="1"/>
</dbReference>
<dbReference type="InterPro" id="IPR028082">
    <property type="entry name" value="Peripla_BP_I"/>
</dbReference>
<evidence type="ECO:0000256" key="2">
    <source>
        <dbReference type="ARBA" id="ARBA00023125"/>
    </source>
</evidence>
<name>A0A7W6FUC2_9HYPH</name>
<keyword evidence="6" id="KW-1185">Reference proteome</keyword>
<evidence type="ECO:0000259" key="4">
    <source>
        <dbReference type="PROSITE" id="PS50932"/>
    </source>
</evidence>
<sequence>MNAVRQSRATIKDVAREAGVSAMTVSNVINNKTQFVGAAARARVEEAIARLGYRRQSSARNLRGQGPRSIGMVIVDESPAFLANFFTAQLVAGLANVLNRADWTLTLSGLHPDQLAASNLMRTYDVGGLCAMVSGERAARHDIVRRLSDLGQPVVLFQEVVETDGRDLCLVRQDDRGGGRRVGAHLARLGVSRVLAMLPRQSWPAIENRLGGLGQGLGAEPADVLRVDHDDFSAVQEALRLWIAENGLPGAVWGANDQIASAALLHLLDRGVAVPGAVRVVGFNDFPAHRHARPRLTTLASPAYELGERAGEAMLKRLETGRFETQDLCLPVAFLAGETG</sequence>
<dbReference type="SUPFAM" id="SSF47413">
    <property type="entry name" value="lambda repressor-like DNA-binding domains"/>
    <property type="match status" value="1"/>
</dbReference>
<dbReference type="PROSITE" id="PS50932">
    <property type="entry name" value="HTH_LACI_2"/>
    <property type="match status" value="1"/>
</dbReference>
<dbReference type="Proteomes" id="UP000531216">
    <property type="component" value="Unassembled WGS sequence"/>
</dbReference>
<dbReference type="Pfam" id="PF00356">
    <property type="entry name" value="LacI"/>
    <property type="match status" value="1"/>
</dbReference>
<dbReference type="InterPro" id="IPR010982">
    <property type="entry name" value="Lambda_DNA-bd_dom_sf"/>
</dbReference>
<dbReference type="GO" id="GO:0003700">
    <property type="term" value="F:DNA-binding transcription factor activity"/>
    <property type="evidence" value="ECO:0007669"/>
    <property type="project" value="TreeGrafter"/>
</dbReference>
<dbReference type="RefSeq" id="WP_175526852.1">
    <property type="nucleotide sequence ID" value="NZ_FOOA01000009.1"/>
</dbReference>
<dbReference type="CDD" id="cd01392">
    <property type="entry name" value="HTH_LacI"/>
    <property type="match status" value="1"/>
</dbReference>
<dbReference type="InterPro" id="IPR000843">
    <property type="entry name" value="HTH_LacI"/>
</dbReference>
<dbReference type="InterPro" id="IPR046335">
    <property type="entry name" value="LacI/GalR-like_sensor"/>
</dbReference>
<dbReference type="PANTHER" id="PTHR30146:SF138">
    <property type="entry name" value="TRANSCRIPTIONAL REGULATORY PROTEIN"/>
    <property type="match status" value="1"/>
</dbReference>
<proteinExistence type="predicted"/>
<evidence type="ECO:0000256" key="3">
    <source>
        <dbReference type="ARBA" id="ARBA00023163"/>
    </source>
</evidence>
<organism evidence="5 6">
    <name type="scientific">Aureimonas phyllosphaerae</name>
    <dbReference type="NCBI Taxonomy" id="1166078"/>
    <lineage>
        <taxon>Bacteria</taxon>
        <taxon>Pseudomonadati</taxon>
        <taxon>Pseudomonadota</taxon>
        <taxon>Alphaproteobacteria</taxon>
        <taxon>Hyphomicrobiales</taxon>
        <taxon>Aurantimonadaceae</taxon>
        <taxon>Aureimonas</taxon>
    </lineage>
</organism>
<keyword evidence="3" id="KW-0804">Transcription</keyword>
<reference evidence="5 6" key="1">
    <citation type="submission" date="2020-08" db="EMBL/GenBank/DDBJ databases">
        <title>Genomic Encyclopedia of Type Strains, Phase IV (KMG-IV): sequencing the most valuable type-strain genomes for metagenomic binning, comparative biology and taxonomic classification.</title>
        <authorList>
            <person name="Goeker M."/>
        </authorList>
    </citation>
    <scope>NUCLEOTIDE SEQUENCE [LARGE SCALE GENOMIC DNA]</scope>
    <source>
        <strain evidence="5 6">DSM 25024</strain>
    </source>
</reference>
<accession>A0A7W6FUC2</accession>
<evidence type="ECO:0000256" key="1">
    <source>
        <dbReference type="ARBA" id="ARBA00023015"/>
    </source>
</evidence>
<protein>
    <submittedName>
        <fullName evidence="5">DNA-binding LacI/PurR family transcriptional regulator</fullName>
    </submittedName>
</protein>
<dbReference type="Gene3D" id="1.10.260.40">
    <property type="entry name" value="lambda repressor-like DNA-binding domains"/>
    <property type="match status" value="1"/>
</dbReference>
<dbReference type="SMART" id="SM00354">
    <property type="entry name" value="HTH_LACI"/>
    <property type="match status" value="1"/>
</dbReference>
<dbReference type="Pfam" id="PF13377">
    <property type="entry name" value="Peripla_BP_3"/>
    <property type="match status" value="1"/>
</dbReference>
<comment type="caution">
    <text evidence="5">The sequence shown here is derived from an EMBL/GenBank/DDBJ whole genome shotgun (WGS) entry which is preliminary data.</text>
</comment>
<dbReference type="PROSITE" id="PS00356">
    <property type="entry name" value="HTH_LACI_1"/>
    <property type="match status" value="1"/>
</dbReference>
<keyword evidence="1" id="KW-0805">Transcription regulation</keyword>
<dbReference type="AlphaFoldDB" id="A0A7W6FUC2"/>
<gene>
    <name evidence="5" type="ORF">GGR05_002093</name>
</gene>
<evidence type="ECO:0000313" key="5">
    <source>
        <dbReference type="EMBL" id="MBB3935943.1"/>
    </source>
</evidence>
<dbReference type="Gene3D" id="3.40.50.2300">
    <property type="match status" value="2"/>
</dbReference>
<dbReference type="CDD" id="cd06267">
    <property type="entry name" value="PBP1_LacI_sugar_binding-like"/>
    <property type="match status" value="1"/>
</dbReference>
<feature type="domain" description="HTH lacI-type" evidence="4">
    <location>
        <begin position="9"/>
        <end position="64"/>
    </location>
</feature>
<dbReference type="GO" id="GO:0000976">
    <property type="term" value="F:transcription cis-regulatory region binding"/>
    <property type="evidence" value="ECO:0007669"/>
    <property type="project" value="TreeGrafter"/>
</dbReference>
<keyword evidence="2 5" id="KW-0238">DNA-binding</keyword>
<evidence type="ECO:0000313" key="6">
    <source>
        <dbReference type="Proteomes" id="UP000531216"/>
    </source>
</evidence>
<dbReference type="EMBL" id="JACIDO010000004">
    <property type="protein sequence ID" value="MBB3935943.1"/>
    <property type="molecule type" value="Genomic_DNA"/>
</dbReference>